<protein>
    <submittedName>
        <fullName evidence="4">GNAT family N-acetyltransferase</fullName>
    </submittedName>
</protein>
<dbReference type="Gene3D" id="3.40.630.30">
    <property type="match status" value="1"/>
</dbReference>
<dbReference type="PANTHER" id="PTHR43420:SF44">
    <property type="entry name" value="ACETYLTRANSFERASE YPEA"/>
    <property type="match status" value="1"/>
</dbReference>
<dbReference type="PROSITE" id="PS51186">
    <property type="entry name" value="GNAT"/>
    <property type="match status" value="1"/>
</dbReference>
<dbReference type="Proteomes" id="UP000515292">
    <property type="component" value="Chromosome"/>
</dbReference>
<evidence type="ECO:0000259" key="3">
    <source>
        <dbReference type="PROSITE" id="PS51186"/>
    </source>
</evidence>
<evidence type="ECO:0000313" key="5">
    <source>
        <dbReference type="Proteomes" id="UP000515292"/>
    </source>
</evidence>
<dbReference type="PANTHER" id="PTHR43420">
    <property type="entry name" value="ACETYLTRANSFERASE"/>
    <property type="match status" value="1"/>
</dbReference>
<feature type="domain" description="N-acetyltransferase" evidence="3">
    <location>
        <begin position="7"/>
        <end position="154"/>
    </location>
</feature>
<dbReference type="AlphaFoldDB" id="A0A7G5ILZ8"/>
<dbReference type="InterPro" id="IPR000182">
    <property type="entry name" value="GNAT_dom"/>
</dbReference>
<proteinExistence type="predicted"/>
<reference evidence="4 5" key="1">
    <citation type="submission" date="2020-07" db="EMBL/GenBank/DDBJ databases">
        <title>Complete genome sequence for Sandaracinobacter sp. M6.</title>
        <authorList>
            <person name="Tang Y."/>
            <person name="Liu Q."/>
            <person name="Guo Z."/>
            <person name="Lei P."/>
            <person name="Huang B."/>
        </authorList>
    </citation>
    <scope>NUCLEOTIDE SEQUENCE [LARGE SCALE GENOMIC DNA]</scope>
    <source>
        <strain evidence="4 5">M6</strain>
    </source>
</reference>
<dbReference type="KEGG" id="sand:H3309_08050"/>
<accession>A0A7G5ILZ8</accession>
<gene>
    <name evidence="4" type="ORF">H3309_08050</name>
</gene>
<keyword evidence="2" id="KW-0012">Acyltransferase</keyword>
<dbReference type="InterPro" id="IPR016181">
    <property type="entry name" value="Acyl_CoA_acyltransferase"/>
</dbReference>
<dbReference type="RefSeq" id="WP_182298263.1">
    <property type="nucleotide sequence ID" value="NZ_CP059851.1"/>
</dbReference>
<dbReference type="Pfam" id="PF00583">
    <property type="entry name" value="Acetyltransf_1"/>
    <property type="match status" value="1"/>
</dbReference>
<dbReference type="CDD" id="cd04301">
    <property type="entry name" value="NAT_SF"/>
    <property type="match status" value="1"/>
</dbReference>
<evidence type="ECO:0000256" key="1">
    <source>
        <dbReference type="ARBA" id="ARBA00022679"/>
    </source>
</evidence>
<sequence>MSAPEPLRWRGGTAADVAPVAALVRQAFDPAFGEAWNEAQLRDSLAFPGTWLDLGHVGDRLVLFALSRQLLDEVELLLCACSRDCQRQGLGRQMMAHVKAQARLRQAQRLFLEVRANNHAAQRLYQGAGFVKIGQRKGYYRGSDGELWDAITLNCPLQKD</sequence>
<name>A0A7G5ILZ8_9SPHN</name>
<organism evidence="4 5">
    <name type="scientific">Sandaracinobacteroides saxicola</name>
    <dbReference type="NCBI Taxonomy" id="2759707"/>
    <lineage>
        <taxon>Bacteria</taxon>
        <taxon>Pseudomonadati</taxon>
        <taxon>Pseudomonadota</taxon>
        <taxon>Alphaproteobacteria</taxon>
        <taxon>Sphingomonadales</taxon>
        <taxon>Sphingosinicellaceae</taxon>
        <taxon>Sandaracinobacteroides</taxon>
    </lineage>
</organism>
<dbReference type="InterPro" id="IPR050680">
    <property type="entry name" value="YpeA/RimI_acetyltransf"/>
</dbReference>
<evidence type="ECO:0000313" key="4">
    <source>
        <dbReference type="EMBL" id="QMW24390.1"/>
    </source>
</evidence>
<keyword evidence="5" id="KW-1185">Reference proteome</keyword>
<dbReference type="GO" id="GO:0016747">
    <property type="term" value="F:acyltransferase activity, transferring groups other than amino-acyl groups"/>
    <property type="evidence" value="ECO:0007669"/>
    <property type="project" value="InterPro"/>
</dbReference>
<dbReference type="EMBL" id="CP059851">
    <property type="protein sequence ID" value="QMW24390.1"/>
    <property type="molecule type" value="Genomic_DNA"/>
</dbReference>
<evidence type="ECO:0000256" key="2">
    <source>
        <dbReference type="ARBA" id="ARBA00023315"/>
    </source>
</evidence>
<keyword evidence="1 4" id="KW-0808">Transferase</keyword>
<dbReference type="SUPFAM" id="SSF55729">
    <property type="entry name" value="Acyl-CoA N-acyltransferases (Nat)"/>
    <property type="match status" value="1"/>
</dbReference>